<evidence type="ECO:0000256" key="3">
    <source>
        <dbReference type="ARBA" id="ARBA00022723"/>
    </source>
</evidence>
<dbReference type="AlphaFoldDB" id="D6CL00"/>
<sequence>MREPVEPGPVFTCRPPDALLSDRSVRFASPHFRLRRLRHISQQATVCLLGAALSGAPVWAQGADTRAPGYASSLPTLGDPAQGSLSSVQEKRLGEIIMREMRQEPDYLHDSLLRDYLQVIVDRLTPAARRTAEMEAPAHFRVFLLRDRSFNAFALPGGWIGVHTGLIIDAQSHDQVAAVFAHEMSHITQRHIAQRLAQMGRDRLLSIGSLLLAVAAASAGQDQAAQGLAMGGQAAAIDRALRFSRSNERDADRTGEEVLAESGYPPQAMASMLLRLQNLSRLDDSDVLAFLQTHPLTSERIADAQARGGNHPLPPDHDLMFWLMHARARALTPTKRDAMQHEEKRFSADKAAFPAQQAAIAYGQAVLLQRLGRFDAAAAALARAQAAAANAPAAERLPLDLLQTELLLEHQPAQAADAARALCRQFPQSTAARHLLARCLLALPDKKSAREFLRQQTVAHPQDIVLWQDQARAEAALGAFAAQHRATAEAYALEGKTEAAIEQLHIAQRTPGADYFEASIINARLRALEQAHAQQVQIDKTLPQ</sequence>
<organism evidence="8 9">
    <name type="scientific">Thiomonas arsenitoxydans (strain DSM 22701 / CIP 110005 / 3As)</name>
    <dbReference type="NCBI Taxonomy" id="426114"/>
    <lineage>
        <taxon>Bacteria</taxon>
        <taxon>Pseudomonadati</taxon>
        <taxon>Pseudomonadota</taxon>
        <taxon>Betaproteobacteria</taxon>
        <taxon>Burkholderiales</taxon>
        <taxon>Thiomonas</taxon>
    </lineage>
</organism>
<name>D6CL00_THIA3</name>
<comment type="cofactor">
    <cofactor evidence="1">
        <name>Zn(2+)</name>
        <dbReference type="ChEBI" id="CHEBI:29105"/>
    </cofactor>
</comment>
<dbReference type="Pfam" id="PF14559">
    <property type="entry name" value="TPR_19"/>
    <property type="match status" value="1"/>
</dbReference>
<dbReference type="InterPro" id="IPR001915">
    <property type="entry name" value="Peptidase_M48"/>
</dbReference>
<evidence type="ECO:0000256" key="4">
    <source>
        <dbReference type="ARBA" id="ARBA00022801"/>
    </source>
</evidence>
<dbReference type="GO" id="GO:0016020">
    <property type="term" value="C:membrane"/>
    <property type="evidence" value="ECO:0007669"/>
    <property type="project" value="TreeGrafter"/>
</dbReference>
<evidence type="ECO:0000313" key="8">
    <source>
        <dbReference type="EMBL" id="CAZ87753.1"/>
    </source>
</evidence>
<keyword evidence="6" id="KW-0482">Metalloprotease</keyword>
<dbReference type="GO" id="GO:0004222">
    <property type="term" value="F:metalloendopeptidase activity"/>
    <property type="evidence" value="ECO:0007669"/>
    <property type="project" value="InterPro"/>
</dbReference>
<keyword evidence="3" id="KW-0479">Metal-binding</keyword>
<reference key="1">
    <citation type="submission" date="2009-07" db="EMBL/GenBank/DDBJ databases">
        <authorList>
            <person name="Genoscope - CEA"/>
        </authorList>
    </citation>
    <scope>NUCLEOTIDE SEQUENCE</scope>
    <source>
        <strain>3As</strain>
    </source>
</reference>
<dbReference type="InterPro" id="IPR051156">
    <property type="entry name" value="Mito/Outer_Membr_Metalloprot"/>
</dbReference>
<dbReference type="Gene3D" id="1.25.40.10">
    <property type="entry name" value="Tetratricopeptide repeat domain"/>
    <property type="match status" value="1"/>
</dbReference>
<keyword evidence="4" id="KW-0378">Hydrolase</keyword>
<accession>D6CL00</accession>
<proteinExistence type="predicted"/>
<keyword evidence="5" id="KW-0862">Zinc</keyword>
<dbReference type="Pfam" id="PF01435">
    <property type="entry name" value="Peptidase_M48"/>
    <property type="match status" value="1"/>
</dbReference>
<dbReference type="KEGG" id="thi:THI_1055"/>
<evidence type="ECO:0000256" key="2">
    <source>
        <dbReference type="ARBA" id="ARBA00022670"/>
    </source>
</evidence>
<reference evidence="9" key="2">
    <citation type="journal article" date="2010" name="PLoS Genet.">
        <title>Structure, function, and evolution of the Thiomonas spp. genome.</title>
        <authorList>
            <person name="Arsene-Ploetze F."/>
            <person name="Koechler S."/>
            <person name="Marchal M."/>
            <person name="Coppee J.Y."/>
            <person name="Chandler M."/>
            <person name="Bonnefoy V."/>
            <person name="Brochier-Armanet C."/>
            <person name="Barakat M."/>
            <person name="Barbe V."/>
            <person name="Battaglia-Brunet F."/>
            <person name="Bruneel O."/>
            <person name="Bryan C.G."/>
            <person name="Cleiss-Arnold J."/>
            <person name="Cruveiller S."/>
            <person name="Erhardt M."/>
            <person name="Heinrich-Salmeron A."/>
            <person name="Hommais F."/>
            <person name="Joulian C."/>
            <person name="Krin E."/>
            <person name="Lieutaud A."/>
            <person name="Lievremont D."/>
            <person name="Michel C."/>
            <person name="Muller D."/>
            <person name="Ortet P."/>
            <person name="Proux C."/>
            <person name="Siguier P."/>
            <person name="Roche D."/>
            <person name="Rouy Z."/>
            <person name="Salvignol G."/>
            <person name="Slyemi D."/>
            <person name="Talla E."/>
            <person name="Weiss S."/>
            <person name="Weissenbach J."/>
            <person name="Medigue C."/>
            <person name="Bertin P.N."/>
        </authorList>
    </citation>
    <scope>NUCLEOTIDE SEQUENCE [LARGE SCALE GENOMIC DNA]</scope>
    <source>
        <strain evidence="9">DSM 22701 / CIP 110005 / 3As</strain>
    </source>
</reference>
<dbReference type="InterPro" id="IPR011990">
    <property type="entry name" value="TPR-like_helical_dom_sf"/>
</dbReference>
<gene>
    <name evidence="8" type="ordered locus">THI_1055</name>
</gene>
<feature type="domain" description="Peptidase M48" evidence="7">
    <location>
        <begin position="116"/>
        <end position="306"/>
    </location>
</feature>
<dbReference type="Gene3D" id="3.30.2010.10">
    <property type="entry name" value="Metalloproteases ('zincins'), catalytic domain"/>
    <property type="match status" value="1"/>
</dbReference>
<dbReference type="PANTHER" id="PTHR22726:SF1">
    <property type="entry name" value="METALLOENDOPEPTIDASE OMA1, MITOCHONDRIAL"/>
    <property type="match status" value="1"/>
</dbReference>
<dbReference type="SUPFAM" id="SSF48452">
    <property type="entry name" value="TPR-like"/>
    <property type="match status" value="1"/>
</dbReference>
<evidence type="ECO:0000313" key="9">
    <source>
        <dbReference type="Proteomes" id="UP000002372"/>
    </source>
</evidence>
<evidence type="ECO:0000256" key="6">
    <source>
        <dbReference type="ARBA" id="ARBA00023049"/>
    </source>
</evidence>
<evidence type="ECO:0000259" key="7">
    <source>
        <dbReference type="Pfam" id="PF01435"/>
    </source>
</evidence>
<keyword evidence="2" id="KW-0645">Protease</keyword>
<dbReference type="Proteomes" id="UP000002372">
    <property type="component" value="Chromosome"/>
</dbReference>
<dbReference type="GO" id="GO:0051603">
    <property type="term" value="P:proteolysis involved in protein catabolic process"/>
    <property type="evidence" value="ECO:0007669"/>
    <property type="project" value="TreeGrafter"/>
</dbReference>
<dbReference type="EMBL" id="FP475956">
    <property type="protein sequence ID" value="CAZ87753.1"/>
    <property type="molecule type" value="Genomic_DNA"/>
</dbReference>
<dbReference type="PANTHER" id="PTHR22726">
    <property type="entry name" value="METALLOENDOPEPTIDASE OMA1"/>
    <property type="match status" value="1"/>
</dbReference>
<evidence type="ECO:0000256" key="1">
    <source>
        <dbReference type="ARBA" id="ARBA00001947"/>
    </source>
</evidence>
<dbReference type="HOGENOM" id="CLU_030556_1_0_4"/>
<dbReference type="eggNOG" id="COG4783">
    <property type="taxonomic scope" value="Bacteria"/>
</dbReference>
<protein>
    <submittedName>
        <fullName evidence="8">Peptidase family M48 protein</fullName>
    </submittedName>
</protein>
<evidence type="ECO:0000256" key="5">
    <source>
        <dbReference type="ARBA" id="ARBA00022833"/>
    </source>
</evidence>
<dbReference type="GO" id="GO:0046872">
    <property type="term" value="F:metal ion binding"/>
    <property type="evidence" value="ECO:0007669"/>
    <property type="project" value="UniProtKB-KW"/>
</dbReference>